<dbReference type="SUPFAM" id="SSF51735">
    <property type="entry name" value="NAD(P)-binding Rossmann-fold domains"/>
    <property type="match status" value="1"/>
</dbReference>
<accession>A0A9N9UVQ6</accession>
<organism evidence="1 2">
    <name type="scientific">Clonostachys byssicola</name>
    <dbReference type="NCBI Taxonomy" id="160290"/>
    <lineage>
        <taxon>Eukaryota</taxon>
        <taxon>Fungi</taxon>
        <taxon>Dikarya</taxon>
        <taxon>Ascomycota</taxon>
        <taxon>Pezizomycotina</taxon>
        <taxon>Sordariomycetes</taxon>
        <taxon>Hypocreomycetidae</taxon>
        <taxon>Hypocreales</taxon>
        <taxon>Bionectriaceae</taxon>
        <taxon>Clonostachys</taxon>
    </lineage>
</organism>
<keyword evidence="2" id="KW-1185">Reference proteome</keyword>
<dbReference type="PRINTS" id="PR00081">
    <property type="entry name" value="GDHRDH"/>
</dbReference>
<dbReference type="PANTHER" id="PTHR45458">
    <property type="entry name" value="SHORT-CHAIN DEHYDROGENASE/REDUCTASE SDR"/>
    <property type="match status" value="1"/>
</dbReference>
<gene>
    <name evidence="1" type="ORF">CBYS24578_00012007</name>
</gene>
<name>A0A9N9UVQ6_9HYPO</name>
<dbReference type="Pfam" id="PF00106">
    <property type="entry name" value="adh_short"/>
    <property type="match status" value="1"/>
</dbReference>
<dbReference type="PANTHER" id="PTHR45458:SF2">
    <property type="entry name" value="OXIDOREDUCTASE, SHORT CHAIN DEHYDROGENASE_REDUCTASE FAMILY SUPERFAMILY (AFU_ORTHOLOGUE AFUA_3G13450)"/>
    <property type="match status" value="1"/>
</dbReference>
<dbReference type="OrthoDB" id="9876299at2759"/>
<evidence type="ECO:0000313" key="1">
    <source>
        <dbReference type="EMBL" id="CAH0004467.1"/>
    </source>
</evidence>
<reference evidence="2" key="1">
    <citation type="submission" date="2019-06" db="EMBL/GenBank/DDBJ databases">
        <authorList>
            <person name="Broberg M."/>
        </authorList>
    </citation>
    <scope>NUCLEOTIDE SEQUENCE [LARGE SCALE GENOMIC DNA]</scope>
</reference>
<dbReference type="AlphaFoldDB" id="A0A9N9UVQ6"/>
<comment type="caution">
    <text evidence="1">The sequence shown here is derived from an EMBL/GenBank/DDBJ whole genome shotgun (WGS) entry which is preliminary data.</text>
</comment>
<dbReference type="EMBL" id="CABFNO020001566">
    <property type="protein sequence ID" value="CAH0004467.1"/>
    <property type="molecule type" value="Genomic_DNA"/>
</dbReference>
<dbReference type="InterPro" id="IPR002347">
    <property type="entry name" value="SDR_fam"/>
</dbReference>
<reference evidence="1 2" key="2">
    <citation type="submission" date="2021-10" db="EMBL/GenBank/DDBJ databases">
        <authorList>
            <person name="Piombo E."/>
        </authorList>
    </citation>
    <scope>NUCLEOTIDE SEQUENCE [LARGE SCALE GENOMIC DNA]</scope>
</reference>
<dbReference type="Proteomes" id="UP000754883">
    <property type="component" value="Unassembled WGS sequence"/>
</dbReference>
<dbReference type="InterPro" id="IPR036291">
    <property type="entry name" value="NAD(P)-bd_dom_sf"/>
</dbReference>
<dbReference type="GO" id="GO:0016616">
    <property type="term" value="F:oxidoreductase activity, acting on the CH-OH group of donors, NAD or NADP as acceptor"/>
    <property type="evidence" value="ECO:0007669"/>
    <property type="project" value="TreeGrafter"/>
</dbReference>
<evidence type="ECO:0000313" key="2">
    <source>
        <dbReference type="Proteomes" id="UP000754883"/>
    </source>
</evidence>
<dbReference type="CDD" id="cd05325">
    <property type="entry name" value="carb_red_sniffer_like_SDR_c"/>
    <property type="match status" value="1"/>
</dbReference>
<dbReference type="Gene3D" id="3.40.50.720">
    <property type="entry name" value="NAD(P)-binding Rossmann-like Domain"/>
    <property type="match status" value="1"/>
</dbReference>
<proteinExistence type="predicted"/>
<sequence length="255" mass="26776">MSKQNVLITGANRGVGRGLVAAFLQKSNTTVIAAVRDPKNPSSASLSALPRGPGSRVIVITLDTADEGAAGCAIQALQTKCSIDFLDIVIANAGINQDGKPVLDTSVASIHRHFAVNTLGSVTLFQATAPLLRSSLSGRPVFVAISSNVGSIAGMDIMAGMSNTSPYGASKAALNWFMRRIHFDEDWLITMVLNPGFVKTDMVAETTKGLPFSPEDMGAITIEESAAGLVKRIDEATRDGAGGTFQNVDSEKIPW</sequence>
<dbReference type="InterPro" id="IPR052184">
    <property type="entry name" value="SDR_enzymes"/>
</dbReference>
<protein>
    <submittedName>
        <fullName evidence="1">Uncharacterized protein</fullName>
    </submittedName>
</protein>